<feature type="signal peptide" evidence="1">
    <location>
        <begin position="1"/>
        <end position="19"/>
    </location>
</feature>
<dbReference type="PROSITE" id="PS51257">
    <property type="entry name" value="PROKAR_LIPOPROTEIN"/>
    <property type="match status" value="1"/>
</dbReference>
<evidence type="ECO:0000313" key="3">
    <source>
        <dbReference type="Proteomes" id="UP000294194"/>
    </source>
</evidence>
<feature type="chain" id="PRO_5038830815" evidence="1">
    <location>
        <begin position="20"/>
        <end position="414"/>
    </location>
</feature>
<evidence type="ECO:0000313" key="2">
    <source>
        <dbReference type="EMBL" id="TBN56014.1"/>
    </source>
</evidence>
<protein>
    <submittedName>
        <fullName evidence="2">Uncharacterized protein</fullName>
    </submittedName>
</protein>
<organism evidence="2 3">
    <name type="scientific">Glaciihabitans arcticus</name>
    <dbReference type="NCBI Taxonomy" id="2668039"/>
    <lineage>
        <taxon>Bacteria</taxon>
        <taxon>Bacillati</taxon>
        <taxon>Actinomycetota</taxon>
        <taxon>Actinomycetes</taxon>
        <taxon>Micrococcales</taxon>
        <taxon>Microbacteriaceae</taxon>
        <taxon>Glaciihabitans</taxon>
    </lineage>
</organism>
<gene>
    <name evidence="2" type="ORF">EYE40_00595</name>
</gene>
<proteinExistence type="predicted"/>
<dbReference type="AlphaFoldDB" id="A0A4Q9GPZ3"/>
<keyword evidence="1" id="KW-0732">Signal</keyword>
<name>A0A4Q9GPZ3_9MICO</name>
<evidence type="ECO:0000256" key="1">
    <source>
        <dbReference type="SAM" id="SignalP"/>
    </source>
</evidence>
<dbReference type="Proteomes" id="UP000294194">
    <property type="component" value="Unassembled WGS sequence"/>
</dbReference>
<sequence>MISRLLVSLVLSGALLMTGCSPLPQPPAQSVAAAREFEAEIRALPGVTKVVAEVDAVDEKDRPGEFYLRLVVTAARADDLATLPDLIAAVPSPTGLRLSSTLFVPKGPGVAAVTLENSREVERAAVLRALPMVDSVRMDPTSDSVQVASEIRVASAVAALRESGTLTSDPFDAVSVSWEGFDLNVSVSAAGPSDALIDYLEEARPRVDRISSVEPREQSPRPHLTVNASSPGVIARSLAALTGDETPGRPRTVFFVHSDTESITGYVGLPLGSAEPDDLALFEPTPAPIDEVARAAQVAADTELLTQFLLNSAEASGVPGTPEVFVGECSTGADGVQVQGTLLLPVFEYADSAEPAYKAVTRFWKASGLEHTEQATGTSIYSPSTVQRIEQATIRGTTEGVRITAMTTCLEQGK</sequence>
<comment type="caution">
    <text evidence="2">The sequence shown here is derived from an EMBL/GenBank/DDBJ whole genome shotgun (WGS) entry which is preliminary data.</text>
</comment>
<dbReference type="EMBL" id="SISG01000001">
    <property type="protein sequence ID" value="TBN56014.1"/>
    <property type="molecule type" value="Genomic_DNA"/>
</dbReference>
<dbReference type="RefSeq" id="WP_130980125.1">
    <property type="nucleotide sequence ID" value="NZ_SISG01000001.1"/>
</dbReference>
<reference evidence="3" key="1">
    <citation type="submission" date="2019-02" db="EMBL/GenBank/DDBJ databases">
        <title>Glaciihabitans arcticus sp. nov., a psychrotolerant bacterium isolated from polar soil.</title>
        <authorList>
            <person name="Dahal R.H."/>
        </authorList>
    </citation>
    <scope>NUCLEOTIDE SEQUENCE [LARGE SCALE GENOMIC DNA]</scope>
    <source>
        <strain evidence="3">RP-3-7</strain>
    </source>
</reference>
<accession>A0A4Q9GPZ3</accession>
<keyword evidence="3" id="KW-1185">Reference proteome</keyword>